<feature type="compositionally biased region" description="Basic and acidic residues" evidence="1">
    <location>
        <begin position="392"/>
        <end position="403"/>
    </location>
</feature>
<protein>
    <recommendedName>
        <fullName evidence="2">DUF4550 domain-containing protein</fullName>
    </recommendedName>
</protein>
<proteinExistence type="predicted"/>
<name>A0A9N7VN99_PLEPL</name>
<dbReference type="InterPro" id="IPR027876">
    <property type="entry name" value="DUF4550"/>
</dbReference>
<feature type="domain" description="DUF4550" evidence="2">
    <location>
        <begin position="93"/>
        <end position="185"/>
    </location>
</feature>
<evidence type="ECO:0000256" key="1">
    <source>
        <dbReference type="SAM" id="MobiDB-lite"/>
    </source>
</evidence>
<dbReference type="PANTHER" id="PTHR33667">
    <property type="entry name" value="SI:DKEY-57N24.6"/>
    <property type="match status" value="1"/>
</dbReference>
<comment type="caution">
    <text evidence="3">The sequence shown here is derived from an EMBL/GenBank/DDBJ whole genome shotgun (WGS) entry which is preliminary data.</text>
</comment>
<dbReference type="Proteomes" id="UP001153269">
    <property type="component" value="Unassembled WGS sequence"/>
</dbReference>
<gene>
    <name evidence="3" type="ORF">PLEPLA_LOCUS43893</name>
</gene>
<evidence type="ECO:0000259" key="2">
    <source>
        <dbReference type="Pfam" id="PF15084"/>
    </source>
</evidence>
<keyword evidence="4" id="KW-1185">Reference proteome</keyword>
<sequence>MESDLMANTSATDLCSSQLACEKVSVKGQEGWSSQERRTSSTEDIGLQRDDESYYTKWTVFIALAVPKAKAPKKNKKCASAFVVKGHKAQSCYHIEYNLLPGDTETTKVDLLVFGPGAKLFQDDETKILRTWYEGDRIWVGWSHSFNIRVNRDMLISLLPHKIHLKIWNAMYSLSSFQARADRLKSFRLPNYWPEDSIYSCDDIKTMVTKLTAKIWLDANLDVGSEKDKNLALKATTSSPKPNADAFDLGEMGNIGTISLEVSPIRLLAGETSVTERFKVYSSGVFEVICDICLERPLLSNQLIAELNPLVISILSATSMPSSPVPLHVLQEKCMPVYCQYKFLNSSIHKTNYYEHATNIYFRDVNVILTGSMNPQEVQDFLDSPSLQIEVHDRDRKVEDRQKTQSPCDTRSDDDMQTNASTFDPIMNTYGIANLNLSELLLGKKSLKVDLPIKCGPQPLKLDRRRRGWNSMMTDTAGIRDPMPQPPYYDLDSQLKVKVEMAFPLTTDDGTEFCNGPFGRIVYLIDYNNFSVITKLRSEILRINASALQLDSPSLDSRERALSNKKGPMNSKHDESMDLDFVTGFHVEDKRKHIFVLEGLKHKAVRRLWEAVPMKLSGTEAEQVIVLYNSNLGFFKCIYDSLDVSLSPIHLRDSLQSIMRQPLIYVRGKVPQLCFQALSRLSQLCQVRQLKDAVQYDLFPSADMIVSMSREYGTSAAQWEQKAIANTMMHLPTHTVSMKRHAALDTHNPEYIRWKHNRQQTSAQHLRDYIQENIQNVQDQSELLEKPEAAALRLDHAATVPVHNYSTQTLNSNVQTRELLCREMAKVPGRRFTYSQEYISATVEPGDMAPIKDSGSTAAFTAWLTNLSGDRSRVHPRHPDEARVEELRKPWRENILHANTLNPTLSRDRWAWSQHHEDFQLYSKPPAVVPLEPFHRGGKMGPSKILRWHTKTKKP</sequence>
<feature type="region of interest" description="Disordered" evidence="1">
    <location>
        <begin position="392"/>
        <end position="420"/>
    </location>
</feature>
<evidence type="ECO:0000313" key="4">
    <source>
        <dbReference type="Proteomes" id="UP001153269"/>
    </source>
</evidence>
<dbReference type="AlphaFoldDB" id="A0A9N7VN99"/>
<accession>A0A9N7VN99</accession>
<dbReference type="EMBL" id="CADEAL010004286">
    <property type="protein sequence ID" value="CAB1456112.1"/>
    <property type="molecule type" value="Genomic_DNA"/>
</dbReference>
<dbReference type="PANTHER" id="PTHR33667:SF7">
    <property type="entry name" value="RIKEN CDNA 1810020O05 GENE"/>
    <property type="match status" value="1"/>
</dbReference>
<evidence type="ECO:0000313" key="3">
    <source>
        <dbReference type="EMBL" id="CAB1456112.1"/>
    </source>
</evidence>
<organism evidence="3 4">
    <name type="scientific">Pleuronectes platessa</name>
    <name type="common">European plaice</name>
    <dbReference type="NCBI Taxonomy" id="8262"/>
    <lineage>
        <taxon>Eukaryota</taxon>
        <taxon>Metazoa</taxon>
        <taxon>Chordata</taxon>
        <taxon>Craniata</taxon>
        <taxon>Vertebrata</taxon>
        <taxon>Euteleostomi</taxon>
        <taxon>Actinopterygii</taxon>
        <taxon>Neopterygii</taxon>
        <taxon>Teleostei</taxon>
        <taxon>Neoteleostei</taxon>
        <taxon>Acanthomorphata</taxon>
        <taxon>Carangaria</taxon>
        <taxon>Pleuronectiformes</taxon>
        <taxon>Pleuronectoidei</taxon>
        <taxon>Pleuronectidae</taxon>
        <taxon>Pleuronectes</taxon>
    </lineage>
</organism>
<dbReference type="Pfam" id="PF15084">
    <property type="entry name" value="DUF4550"/>
    <property type="match status" value="1"/>
</dbReference>
<reference evidence="3" key="1">
    <citation type="submission" date="2020-03" db="EMBL/GenBank/DDBJ databases">
        <authorList>
            <person name="Weist P."/>
        </authorList>
    </citation>
    <scope>NUCLEOTIDE SEQUENCE</scope>
</reference>